<dbReference type="HOGENOM" id="CLU_1932661_0_0_1"/>
<name>A0A0C3BKW2_SERVB</name>
<proteinExistence type="predicted"/>
<dbReference type="EMBL" id="KN824279">
    <property type="protein sequence ID" value="KIM32679.1"/>
    <property type="molecule type" value="Genomic_DNA"/>
</dbReference>
<keyword evidence="3" id="KW-1185">Reference proteome</keyword>
<dbReference type="Proteomes" id="UP000054097">
    <property type="component" value="Unassembled WGS sequence"/>
</dbReference>
<evidence type="ECO:0000313" key="2">
    <source>
        <dbReference type="EMBL" id="KIM32679.1"/>
    </source>
</evidence>
<sequence>MAQPTVSGERFDPSQFNVSTHNVAATSDPDAPTQLTDAELNLLWKEFFGTSDPSTQVEGNTGVPLVDFSAPMPVPDDFPYASNANDTSQNTPNQIEPQDEFNEWWMPSVPEGSDSNSAM</sequence>
<feature type="compositionally biased region" description="Polar residues" evidence="1">
    <location>
        <begin position="82"/>
        <end position="96"/>
    </location>
</feature>
<reference evidence="3" key="2">
    <citation type="submission" date="2015-01" db="EMBL/GenBank/DDBJ databases">
        <title>Evolutionary Origins and Diversification of the Mycorrhizal Mutualists.</title>
        <authorList>
            <consortium name="DOE Joint Genome Institute"/>
            <consortium name="Mycorrhizal Genomics Consortium"/>
            <person name="Kohler A."/>
            <person name="Kuo A."/>
            <person name="Nagy L.G."/>
            <person name="Floudas D."/>
            <person name="Copeland A."/>
            <person name="Barry K.W."/>
            <person name="Cichocki N."/>
            <person name="Veneault-Fourrey C."/>
            <person name="LaButti K."/>
            <person name="Lindquist E.A."/>
            <person name="Lipzen A."/>
            <person name="Lundell T."/>
            <person name="Morin E."/>
            <person name="Murat C."/>
            <person name="Riley R."/>
            <person name="Ohm R."/>
            <person name="Sun H."/>
            <person name="Tunlid A."/>
            <person name="Henrissat B."/>
            <person name="Grigoriev I.V."/>
            <person name="Hibbett D.S."/>
            <person name="Martin F."/>
        </authorList>
    </citation>
    <scope>NUCLEOTIDE SEQUENCE [LARGE SCALE GENOMIC DNA]</scope>
    <source>
        <strain evidence="3">MAFF 305830</strain>
    </source>
</reference>
<evidence type="ECO:0000256" key="1">
    <source>
        <dbReference type="SAM" id="MobiDB-lite"/>
    </source>
</evidence>
<feature type="region of interest" description="Disordered" evidence="1">
    <location>
        <begin position="74"/>
        <end position="119"/>
    </location>
</feature>
<dbReference type="AlphaFoldDB" id="A0A0C3BKW2"/>
<protein>
    <submittedName>
        <fullName evidence="2">Uncharacterized protein</fullName>
    </submittedName>
</protein>
<feature type="region of interest" description="Disordered" evidence="1">
    <location>
        <begin position="1"/>
        <end position="32"/>
    </location>
</feature>
<gene>
    <name evidence="2" type="ORF">M408DRAFT_326440</name>
</gene>
<organism evidence="2 3">
    <name type="scientific">Serendipita vermifera MAFF 305830</name>
    <dbReference type="NCBI Taxonomy" id="933852"/>
    <lineage>
        <taxon>Eukaryota</taxon>
        <taxon>Fungi</taxon>
        <taxon>Dikarya</taxon>
        <taxon>Basidiomycota</taxon>
        <taxon>Agaricomycotina</taxon>
        <taxon>Agaricomycetes</taxon>
        <taxon>Sebacinales</taxon>
        <taxon>Serendipitaceae</taxon>
        <taxon>Serendipita</taxon>
    </lineage>
</organism>
<evidence type="ECO:0000313" key="3">
    <source>
        <dbReference type="Proteomes" id="UP000054097"/>
    </source>
</evidence>
<accession>A0A0C3BKW2</accession>
<feature type="compositionally biased region" description="Polar residues" evidence="1">
    <location>
        <begin position="14"/>
        <end position="25"/>
    </location>
</feature>
<reference evidence="2 3" key="1">
    <citation type="submission" date="2014-04" db="EMBL/GenBank/DDBJ databases">
        <authorList>
            <consortium name="DOE Joint Genome Institute"/>
            <person name="Kuo A."/>
            <person name="Zuccaro A."/>
            <person name="Kohler A."/>
            <person name="Nagy L.G."/>
            <person name="Floudas D."/>
            <person name="Copeland A."/>
            <person name="Barry K.W."/>
            <person name="Cichocki N."/>
            <person name="Veneault-Fourrey C."/>
            <person name="LaButti K."/>
            <person name="Lindquist E.A."/>
            <person name="Lipzen A."/>
            <person name="Lundell T."/>
            <person name="Morin E."/>
            <person name="Murat C."/>
            <person name="Sun H."/>
            <person name="Tunlid A."/>
            <person name="Henrissat B."/>
            <person name="Grigoriev I.V."/>
            <person name="Hibbett D.S."/>
            <person name="Martin F."/>
            <person name="Nordberg H.P."/>
            <person name="Cantor M.N."/>
            <person name="Hua S.X."/>
        </authorList>
    </citation>
    <scope>NUCLEOTIDE SEQUENCE [LARGE SCALE GENOMIC DNA]</scope>
    <source>
        <strain evidence="2 3">MAFF 305830</strain>
    </source>
</reference>